<dbReference type="GO" id="GO:0055085">
    <property type="term" value="P:transmembrane transport"/>
    <property type="evidence" value="ECO:0007669"/>
    <property type="project" value="TreeGrafter"/>
</dbReference>
<evidence type="ECO:0000256" key="6">
    <source>
        <dbReference type="SAM" id="Phobius"/>
    </source>
</evidence>
<evidence type="ECO:0000256" key="2">
    <source>
        <dbReference type="ARBA" id="ARBA00009773"/>
    </source>
</evidence>
<feature type="transmembrane region" description="Helical" evidence="6">
    <location>
        <begin position="37"/>
        <end position="59"/>
    </location>
</feature>
<gene>
    <name evidence="7" type="ORF">SAMN05421543_11494</name>
</gene>
<dbReference type="GO" id="GO:0016020">
    <property type="term" value="C:membrane"/>
    <property type="evidence" value="ECO:0007669"/>
    <property type="project" value="UniProtKB-SubCell"/>
</dbReference>
<keyword evidence="8" id="KW-1185">Reference proteome</keyword>
<dbReference type="RefSeq" id="WP_074953761.1">
    <property type="nucleotide sequence ID" value="NZ_FPBV01000014.1"/>
</dbReference>
<evidence type="ECO:0000313" key="8">
    <source>
        <dbReference type="Proteomes" id="UP000183508"/>
    </source>
</evidence>
<dbReference type="PANTHER" id="PTHR21716:SF15">
    <property type="entry name" value="TRANSPORT PROTEIN YRRI-RELATED"/>
    <property type="match status" value="1"/>
</dbReference>
<dbReference type="InterPro" id="IPR002549">
    <property type="entry name" value="AI-2E-like"/>
</dbReference>
<dbReference type="PANTHER" id="PTHR21716">
    <property type="entry name" value="TRANSMEMBRANE PROTEIN"/>
    <property type="match status" value="1"/>
</dbReference>
<feature type="transmembrane region" description="Helical" evidence="6">
    <location>
        <begin position="156"/>
        <end position="178"/>
    </location>
</feature>
<dbReference type="eggNOG" id="COG0628">
    <property type="taxonomic scope" value="Bacteria"/>
</dbReference>
<dbReference type="AlphaFoldDB" id="A0A1I7K9N4"/>
<organism evidence="7 8">
    <name type="scientific">Alicyclobacillus macrosporangiidus</name>
    <dbReference type="NCBI Taxonomy" id="392015"/>
    <lineage>
        <taxon>Bacteria</taxon>
        <taxon>Bacillati</taxon>
        <taxon>Bacillota</taxon>
        <taxon>Bacilli</taxon>
        <taxon>Bacillales</taxon>
        <taxon>Alicyclobacillaceae</taxon>
        <taxon>Alicyclobacillus</taxon>
    </lineage>
</organism>
<comment type="similarity">
    <text evidence="2">Belongs to the autoinducer-2 exporter (AI-2E) (TC 2.A.86) family.</text>
</comment>
<dbReference type="EMBL" id="FPBV01000014">
    <property type="protein sequence ID" value="SFU94137.1"/>
    <property type="molecule type" value="Genomic_DNA"/>
</dbReference>
<keyword evidence="5 6" id="KW-0472">Membrane</keyword>
<name>A0A1I7K9N4_9BACL</name>
<proteinExistence type="inferred from homology"/>
<dbReference type="Proteomes" id="UP000183508">
    <property type="component" value="Unassembled WGS sequence"/>
</dbReference>
<evidence type="ECO:0000256" key="3">
    <source>
        <dbReference type="ARBA" id="ARBA00022692"/>
    </source>
</evidence>
<dbReference type="STRING" id="392015.SAMN05421543_11494"/>
<evidence type="ECO:0000256" key="4">
    <source>
        <dbReference type="ARBA" id="ARBA00022989"/>
    </source>
</evidence>
<dbReference type="PROSITE" id="PS51257">
    <property type="entry name" value="PROKAR_LIPOPROTEIN"/>
    <property type="match status" value="1"/>
</dbReference>
<feature type="transmembrane region" description="Helical" evidence="6">
    <location>
        <begin position="71"/>
        <end position="92"/>
    </location>
</feature>
<accession>A0A1I7K9N4</accession>
<sequence length="352" mass="38544">MDASTKYLRTVLSLLATLACLWLIAQLRSFLHDLWTILKVVAIPFLAAMVVTYLLQPVVELLVRRRVPRGMAILIIYLMFAVLAVVVILQAIPVVSRQLTQLGQHLPDMIRQADGWIDGVAARRHYLPDALRRGVETALAQAEQHLTHYVTRAVSMLTSTVGAVFMAFVVPFLVFYMLKDGRALGRALLHLVPRPYRDEAREILMDIDTTLGRYVRGQMLVMMAVGVLTYAGYLVVGMPYALLLAVFLAVMDVIPYLGPFIGAAPAILLALTVSPQLALKVLVVNAIVQQLEGNLIQPQIMGRTLDLHPMAIVAAVLIGGEVGGVLGLVCAVPLLAVAKVVYTGVRALFRRP</sequence>
<dbReference type="Pfam" id="PF01594">
    <property type="entry name" value="AI-2E_transport"/>
    <property type="match status" value="1"/>
</dbReference>
<dbReference type="OrthoDB" id="9793390at2"/>
<evidence type="ECO:0000313" key="7">
    <source>
        <dbReference type="EMBL" id="SFU94137.1"/>
    </source>
</evidence>
<keyword evidence="4 6" id="KW-1133">Transmembrane helix</keyword>
<evidence type="ECO:0000256" key="5">
    <source>
        <dbReference type="ARBA" id="ARBA00023136"/>
    </source>
</evidence>
<comment type="subcellular location">
    <subcellularLocation>
        <location evidence="1">Membrane</location>
        <topology evidence="1">Multi-pass membrane protein</topology>
    </subcellularLocation>
</comment>
<feature type="transmembrane region" description="Helical" evidence="6">
    <location>
        <begin position="220"/>
        <end position="250"/>
    </location>
</feature>
<protein>
    <submittedName>
        <fullName evidence="7">Predicted PurR-regulated permease PerM</fullName>
    </submittedName>
</protein>
<keyword evidence="3 6" id="KW-0812">Transmembrane</keyword>
<feature type="transmembrane region" description="Helical" evidence="6">
    <location>
        <begin position="256"/>
        <end position="279"/>
    </location>
</feature>
<evidence type="ECO:0000256" key="1">
    <source>
        <dbReference type="ARBA" id="ARBA00004141"/>
    </source>
</evidence>
<reference evidence="8" key="1">
    <citation type="submission" date="2016-10" db="EMBL/GenBank/DDBJ databases">
        <authorList>
            <person name="Varghese N."/>
        </authorList>
    </citation>
    <scope>NUCLEOTIDE SEQUENCE [LARGE SCALE GENOMIC DNA]</scope>
    <source>
        <strain evidence="8">DSM 17980</strain>
    </source>
</reference>
<feature type="transmembrane region" description="Helical" evidence="6">
    <location>
        <begin position="7"/>
        <end position="25"/>
    </location>
</feature>